<dbReference type="OrthoDB" id="329139at2759"/>
<name>A0A3B6EA16_WHEAT</name>
<reference evidence="6" key="2">
    <citation type="submission" date="2018-10" db="UniProtKB">
        <authorList>
            <consortium name="EnsemblPlants"/>
        </authorList>
    </citation>
    <scope>IDENTIFICATION</scope>
</reference>
<dbReference type="SMR" id="A0A3B6EA16"/>
<dbReference type="OMA" id="RATTHIA"/>
<dbReference type="STRING" id="4565.A0A3B6EA16"/>
<dbReference type="Gramene" id="TraesCS3A02G055400.1">
    <property type="protein sequence ID" value="TraesCS3A02G055400.1"/>
    <property type="gene ID" value="TraesCS3A02G055400"/>
</dbReference>
<dbReference type="Gene3D" id="3.30.2380.10">
    <property type="entry name" value="CGI121/TPRKB"/>
    <property type="match status" value="1"/>
</dbReference>
<dbReference type="GeneID" id="123060027"/>
<dbReference type="Pfam" id="PF08617">
    <property type="entry name" value="CGI-121"/>
    <property type="match status" value="1"/>
</dbReference>
<dbReference type="Gramene" id="TraesSYM3A03G01342010.1">
    <property type="protein sequence ID" value="TraesSYM3A03G01342010.1"/>
    <property type="gene ID" value="TraesSYM3A03G01342010"/>
</dbReference>
<evidence type="ECO:0000256" key="5">
    <source>
        <dbReference type="RuleBase" id="RU004398"/>
    </source>
</evidence>
<organism evidence="6">
    <name type="scientific">Triticum aestivum</name>
    <name type="common">Wheat</name>
    <dbReference type="NCBI Taxonomy" id="4565"/>
    <lineage>
        <taxon>Eukaryota</taxon>
        <taxon>Viridiplantae</taxon>
        <taxon>Streptophyta</taxon>
        <taxon>Embryophyta</taxon>
        <taxon>Tracheophyta</taxon>
        <taxon>Spermatophyta</taxon>
        <taxon>Magnoliopsida</taxon>
        <taxon>Liliopsida</taxon>
        <taxon>Poales</taxon>
        <taxon>Poaceae</taxon>
        <taxon>BOP clade</taxon>
        <taxon>Pooideae</taxon>
        <taxon>Triticodae</taxon>
        <taxon>Triticeae</taxon>
        <taxon>Triticinae</taxon>
        <taxon>Triticum</taxon>
    </lineage>
</organism>
<evidence type="ECO:0000256" key="4">
    <source>
        <dbReference type="ARBA" id="ARBA00023242"/>
    </source>
</evidence>
<dbReference type="EnsemblPlants" id="TraesCS3A02G055400.1">
    <property type="protein sequence ID" value="TraesCS3A02G055400.1"/>
    <property type="gene ID" value="TraesCS3A02G055400"/>
</dbReference>
<evidence type="ECO:0000256" key="2">
    <source>
        <dbReference type="ARBA" id="ARBA00005546"/>
    </source>
</evidence>
<dbReference type="GO" id="GO:0005634">
    <property type="term" value="C:nucleus"/>
    <property type="evidence" value="ECO:0000318"/>
    <property type="project" value="GO_Central"/>
</dbReference>
<dbReference type="Gramene" id="TraesCS3A03G0115800.1">
    <property type="protein sequence ID" value="TraesCS3A03G0115800.1.CDS"/>
    <property type="gene ID" value="TraesCS3A03G0115800"/>
</dbReference>
<dbReference type="Gramene" id="TraesJUL3A03G01333740.1">
    <property type="protein sequence ID" value="TraesJUL3A03G01333740.1"/>
    <property type="gene ID" value="TraesJUL3A03G01333740"/>
</dbReference>
<reference evidence="6" key="1">
    <citation type="submission" date="2018-08" db="EMBL/GenBank/DDBJ databases">
        <authorList>
            <person name="Rossello M."/>
        </authorList>
    </citation>
    <scope>NUCLEOTIDE SEQUENCE [LARGE SCALE GENOMIC DNA]</scope>
    <source>
        <strain evidence="6">cv. Chinese Spring</strain>
    </source>
</reference>
<dbReference type="InterPro" id="IPR013926">
    <property type="entry name" value="CGI121/TPRKB"/>
</dbReference>
<dbReference type="GO" id="GO:0005829">
    <property type="term" value="C:cytosol"/>
    <property type="evidence" value="ECO:0000318"/>
    <property type="project" value="GO_Central"/>
</dbReference>
<protein>
    <submittedName>
        <fullName evidence="6">Uncharacterized protein</fullName>
    </submittedName>
</protein>
<dbReference type="RefSeq" id="XP_044338522.1">
    <property type="nucleotide sequence ID" value="XM_044482587.1"/>
</dbReference>
<evidence type="ECO:0000256" key="1">
    <source>
        <dbReference type="ARBA" id="ARBA00004123"/>
    </source>
</evidence>
<dbReference type="NCBIfam" id="NF011465">
    <property type="entry name" value="PRK14886.1-1"/>
    <property type="match status" value="1"/>
</dbReference>
<dbReference type="Gramene" id="TraesLDM3A03G01325130.1">
    <property type="protein sequence ID" value="TraesLDM3A03G01325130.1"/>
    <property type="gene ID" value="TraesLDM3A03G01325130"/>
</dbReference>
<dbReference type="Proteomes" id="UP000019116">
    <property type="component" value="Chromosome 3A"/>
</dbReference>
<keyword evidence="7" id="KW-1185">Reference proteome</keyword>
<comment type="similarity">
    <text evidence="2 5">Belongs to the CGI121/TPRKB family.</text>
</comment>
<dbReference type="PANTHER" id="PTHR15840:SF10">
    <property type="entry name" value="EKC_KEOPS COMPLEX SUBUNIT TPRKB"/>
    <property type="match status" value="1"/>
</dbReference>
<dbReference type="PANTHER" id="PTHR15840">
    <property type="entry name" value="CGI-121 FAMILY MEMBER"/>
    <property type="match status" value="1"/>
</dbReference>
<keyword evidence="3" id="KW-0819">tRNA processing</keyword>
<dbReference type="Gramene" id="TraesJAG3A03G01332180.1">
    <property type="protein sequence ID" value="TraesJAG3A03G01332180.1"/>
    <property type="gene ID" value="TraesJAG3A03G01332180"/>
</dbReference>
<sequence length="172" mass="18835">MRSFPVAGGRNVSLALFSDVSNSRELLDLMQSGKLEPEAAFINASLVPDVFPVLAAAHKALLSKSRESLTTRTLHSELVYNCSGSKHITESLKRCGIADDTQYILAARFDASDEEMKALEKLISGTEIDLSELETRADQPKILKQYKITPQELSISTLPEAIVCRIAARDAL</sequence>
<evidence type="ECO:0000313" key="7">
    <source>
        <dbReference type="Proteomes" id="UP000019116"/>
    </source>
</evidence>
<dbReference type="Gramene" id="TraesROB_scaffold_043236_01G000400.1">
    <property type="protein sequence ID" value="TraesROB_scaffold_043236_01G000400.1"/>
    <property type="gene ID" value="TraesROB_scaffold_043236_01G000400"/>
</dbReference>
<proteinExistence type="inferred from homology"/>
<keyword evidence="4 5" id="KW-0539">Nucleus</keyword>
<evidence type="ECO:0000256" key="3">
    <source>
        <dbReference type="ARBA" id="ARBA00022694"/>
    </source>
</evidence>
<dbReference type="SUPFAM" id="SSF143870">
    <property type="entry name" value="PF0523-like"/>
    <property type="match status" value="1"/>
</dbReference>
<dbReference type="GO" id="GO:0002949">
    <property type="term" value="P:tRNA threonylcarbamoyladenosine modification"/>
    <property type="evidence" value="ECO:0000318"/>
    <property type="project" value="GO_Central"/>
</dbReference>
<dbReference type="InterPro" id="IPR036504">
    <property type="entry name" value="CGI121/TPRKB_sf"/>
</dbReference>
<dbReference type="Gramene" id="TraesLAC3A03G01266760.1">
    <property type="protein sequence ID" value="TraesLAC3A03G01266760.1"/>
    <property type="gene ID" value="TraesLAC3A03G01266760"/>
</dbReference>
<dbReference type="AlphaFoldDB" id="A0A3B6EA16"/>
<gene>
    <name evidence="6" type="primary">LOC123060027</name>
</gene>
<dbReference type="GO" id="GO:0000408">
    <property type="term" value="C:EKC/KEOPS complex"/>
    <property type="evidence" value="ECO:0000318"/>
    <property type="project" value="GO_Central"/>
</dbReference>
<dbReference type="Gramene" id="TraesPARA_EIv1.0_0780970.1">
    <property type="protein sequence ID" value="TraesPARA_EIv1.0_0780970.1.CDS"/>
    <property type="gene ID" value="TraesPARA_EIv1.0_0780970"/>
</dbReference>
<dbReference type="Gramene" id="TraesCLE_scaffold_019680_01G001000.1">
    <property type="protein sequence ID" value="TraesCLE_scaffold_019680_01G001000.1"/>
    <property type="gene ID" value="TraesCLE_scaffold_019680_01G001000"/>
</dbReference>
<dbReference type="Gramene" id="TraesMAC3A03G01320910.1">
    <property type="protein sequence ID" value="TraesMAC3A03G01320910.1"/>
    <property type="gene ID" value="TraesMAC3A03G01320910"/>
</dbReference>
<dbReference type="Gramene" id="TraesNOR3A03G01342370.1">
    <property type="protein sequence ID" value="TraesNOR3A03G01342370.1"/>
    <property type="gene ID" value="TraesNOR3A03G01342370"/>
</dbReference>
<dbReference type="Gramene" id="TraesWEE_scaffold_022255_01G000100.1">
    <property type="protein sequence ID" value="TraesWEE_scaffold_022255_01G000100.1"/>
    <property type="gene ID" value="TraesWEE_scaffold_022255_01G000100"/>
</dbReference>
<dbReference type="Gramene" id="TraesCAD_scaffold_000611_01G000100.1">
    <property type="protein sequence ID" value="TraesCAD_scaffold_000611_01G000100.1"/>
    <property type="gene ID" value="TraesCAD_scaffold_000611_01G000100"/>
</dbReference>
<dbReference type="Gramene" id="TraesARI3A03G01342450.1">
    <property type="protein sequence ID" value="TraesARI3A03G01342450.1"/>
    <property type="gene ID" value="TraesARI3A03G01342450"/>
</dbReference>
<dbReference type="Gramene" id="TraesSTA3A03G01313720.1">
    <property type="protein sequence ID" value="TraesSTA3A03G01313720.1"/>
    <property type="gene ID" value="TraesSTA3A03G01313720"/>
</dbReference>
<accession>A0A3B6EA16</accession>
<evidence type="ECO:0000313" key="6">
    <source>
        <dbReference type="EnsemblPlants" id="TraesCS3A02G055400.1"/>
    </source>
</evidence>
<comment type="subcellular location">
    <subcellularLocation>
        <location evidence="1">Nucleus</location>
    </subcellularLocation>
</comment>